<accession>A0A2N1PQH2</accession>
<comment type="subcellular location">
    <subcellularLocation>
        <location evidence="9">Cytoplasm</location>
    </subcellularLocation>
</comment>
<evidence type="ECO:0000256" key="9">
    <source>
        <dbReference type="HAMAP-Rule" id="MF_00049"/>
    </source>
</evidence>
<dbReference type="AlphaFoldDB" id="A0A2N1PQH2"/>
<dbReference type="GO" id="GO:0005829">
    <property type="term" value="C:cytosol"/>
    <property type="evidence" value="ECO:0007669"/>
    <property type="project" value="TreeGrafter"/>
</dbReference>
<dbReference type="Proteomes" id="UP000233256">
    <property type="component" value="Unassembled WGS sequence"/>
</dbReference>
<dbReference type="CDD" id="cd00812">
    <property type="entry name" value="LeuRS_core"/>
    <property type="match status" value="1"/>
</dbReference>
<dbReference type="PANTHER" id="PTHR43740:SF2">
    <property type="entry name" value="LEUCINE--TRNA LIGASE, MITOCHONDRIAL"/>
    <property type="match status" value="1"/>
</dbReference>
<dbReference type="InterPro" id="IPR025709">
    <property type="entry name" value="Leu_tRNA-synth_edit"/>
</dbReference>
<gene>
    <name evidence="9" type="primary">leuS</name>
    <name evidence="15" type="ORF">CVV64_09545</name>
</gene>
<feature type="domain" description="Methionyl/Valyl/Leucyl/Isoleucyl-tRNA synthetase anticodon-binding" evidence="12">
    <location>
        <begin position="666"/>
        <end position="789"/>
    </location>
</feature>
<evidence type="ECO:0000256" key="6">
    <source>
        <dbReference type="ARBA" id="ARBA00022917"/>
    </source>
</evidence>
<dbReference type="FunFam" id="3.40.50.620:FF:000003">
    <property type="entry name" value="Leucine--tRNA ligase"/>
    <property type="match status" value="1"/>
</dbReference>
<dbReference type="SUPFAM" id="SSF50677">
    <property type="entry name" value="ValRS/IleRS/LeuRS editing domain"/>
    <property type="match status" value="1"/>
</dbReference>
<feature type="short sequence motif" description="'KMSKS' region" evidence="9">
    <location>
        <begin position="587"/>
        <end position="591"/>
    </location>
</feature>
<dbReference type="Pfam" id="PF00133">
    <property type="entry name" value="tRNA-synt_1"/>
    <property type="match status" value="1"/>
</dbReference>
<dbReference type="PROSITE" id="PS00178">
    <property type="entry name" value="AA_TRNA_LIGASE_I"/>
    <property type="match status" value="1"/>
</dbReference>
<protein>
    <recommendedName>
        <fullName evidence="9">Leucine--tRNA ligase</fullName>
        <ecNumber evidence="9">6.1.1.4</ecNumber>
    </recommendedName>
    <alternativeName>
        <fullName evidence="9">Leucyl-tRNA synthetase</fullName>
        <shortName evidence="9">LeuRS</shortName>
    </alternativeName>
</protein>
<feature type="short sequence motif" description="'HIGH' region" evidence="9">
    <location>
        <begin position="41"/>
        <end position="51"/>
    </location>
</feature>
<keyword evidence="2 9" id="KW-0963">Cytoplasm</keyword>
<name>A0A2N1PQH2_9BACT</name>
<comment type="catalytic activity">
    <reaction evidence="8 9">
        <text>tRNA(Leu) + L-leucine + ATP = L-leucyl-tRNA(Leu) + AMP + diphosphate</text>
        <dbReference type="Rhea" id="RHEA:11688"/>
        <dbReference type="Rhea" id="RHEA-COMP:9613"/>
        <dbReference type="Rhea" id="RHEA-COMP:9622"/>
        <dbReference type="ChEBI" id="CHEBI:30616"/>
        <dbReference type="ChEBI" id="CHEBI:33019"/>
        <dbReference type="ChEBI" id="CHEBI:57427"/>
        <dbReference type="ChEBI" id="CHEBI:78442"/>
        <dbReference type="ChEBI" id="CHEBI:78494"/>
        <dbReference type="ChEBI" id="CHEBI:456215"/>
        <dbReference type="EC" id="6.1.1.4"/>
    </reaction>
</comment>
<dbReference type="Pfam" id="PF08264">
    <property type="entry name" value="Anticodon_1"/>
    <property type="match status" value="1"/>
</dbReference>
<evidence type="ECO:0000256" key="3">
    <source>
        <dbReference type="ARBA" id="ARBA00022598"/>
    </source>
</evidence>
<dbReference type="FunFam" id="3.40.50.620:FF:000100">
    <property type="entry name" value="probable leucine--tRNA ligase, mitochondrial"/>
    <property type="match status" value="1"/>
</dbReference>
<proteinExistence type="inferred from homology"/>
<dbReference type="Pfam" id="PF09334">
    <property type="entry name" value="tRNA-synt_1g"/>
    <property type="match status" value="1"/>
</dbReference>
<dbReference type="Pfam" id="PF13603">
    <property type="entry name" value="tRNA-synt_1_2"/>
    <property type="match status" value="1"/>
</dbReference>
<dbReference type="PRINTS" id="PR00985">
    <property type="entry name" value="TRNASYNTHLEU"/>
</dbReference>
<dbReference type="Gene3D" id="3.90.740.10">
    <property type="entry name" value="Valyl/Leucyl/Isoleucyl-tRNA synthetase, editing domain"/>
    <property type="match status" value="1"/>
</dbReference>
<dbReference type="PANTHER" id="PTHR43740">
    <property type="entry name" value="LEUCYL-TRNA SYNTHETASE"/>
    <property type="match status" value="1"/>
</dbReference>
<dbReference type="HAMAP" id="MF_00049_B">
    <property type="entry name" value="Leu_tRNA_synth_B"/>
    <property type="match status" value="1"/>
</dbReference>
<dbReference type="GO" id="GO:0002161">
    <property type="term" value="F:aminoacyl-tRNA deacylase activity"/>
    <property type="evidence" value="ECO:0007669"/>
    <property type="project" value="InterPro"/>
</dbReference>
<evidence type="ECO:0000256" key="2">
    <source>
        <dbReference type="ARBA" id="ARBA00022490"/>
    </source>
</evidence>
<evidence type="ECO:0000259" key="12">
    <source>
        <dbReference type="Pfam" id="PF08264"/>
    </source>
</evidence>
<keyword evidence="4 9" id="KW-0547">Nucleotide-binding</keyword>
<evidence type="ECO:0000256" key="8">
    <source>
        <dbReference type="ARBA" id="ARBA00047469"/>
    </source>
</evidence>
<dbReference type="GO" id="GO:0006429">
    <property type="term" value="P:leucyl-tRNA aminoacylation"/>
    <property type="evidence" value="ECO:0007669"/>
    <property type="project" value="UniProtKB-UniRule"/>
</dbReference>
<dbReference type="InterPro" id="IPR014729">
    <property type="entry name" value="Rossmann-like_a/b/a_fold"/>
</dbReference>
<dbReference type="CDD" id="cd07958">
    <property type="entry name" value="Anticodon_Ia_Leu_BEm"/>
    <property type="match status" value="1"/>
</dbReference>
<dbReference type="SUPFAM" id="SSF52374">
    <property type="entry name" value="Nucleotidylyl transferase"/>
    <property type="match status" value="1"/>
</dbReference>
<feature type="domain" description="Methionyl/Leucyl tRNA synthetase" evidence="13">
    <location>
        <begin position="40"/>
        <end position="178"/>
    </location>
</feature>
<dbReference type="InterPro" id="IPR013155">
    <property type="entry name" value="M/V/L/I-tRNA-synth_anticd-bd"/>
</dbReference>
<dbReference type="InterPro" id="IPR015413">
    <property type="entry name" value="Methionyl/Leucyl_tRNA_Synth"/>
</dbReference>
<reference evidence="15 16" key="1">
    <citation type="journal article" date="2017" name="ISME J.">
        <title>Potential for microbial H2 and metal transformations associated with novel bacteria and archaea in deep terrestrial subsurface sediments.</title>
        <authorList>
            <person name="Hernsdorf A.W."/>
            <person name="Amano Y."/>
            <person name="Miyakawa K."/>
            <person name="Ise K."/>
            <person name="Suzuki Y."/>
            <person name="Anantharaman K."/>
            <person name="Probst A."/>
            <person name="Burstein D."/>
            <person name="Thomas B.C."/>
            <person name="Banfield J.F."/>
        </authorList>
    </citation>
    <scope>NUCLEOTIDE SEQUENCE [LARGE SCALE GENOMIC DNA]</scope>
    <source>
        <strain evidence="15">HGW-Wallbacteria-1</strain>
    </source>
</reference>
<dbReference type="GO" id="GO:0004823">
    <property type="term" value="F:leucine-tRNA ligase activity"/>
    <property type="evidence" value="ECO:0007669"/>
    <property type="project" value="UniProtKB-UniRule"/>
</dbReference>
<dbReference type="NCBIfam" id="TIGR00396">
    <property type="entry name" value="leuS_bact"/>
    <property type="match status" value="1"/>
</dbReference>
<dbReference type="Gene3D" id="3.40.50.620">
    <property type="entry name" value="HUPs"/>
    <property type="match status" value="2"/>
</dbReference>
<evidence type="ECO:0000256" key="7">
    <source>
        <dbReference type="ARBA" id="ARBA00023146"/>
    </source>
</evidence>
<dbReference type="Gene3D" id="1.10.730.10">
    <property type="entry name" value="Isoleucyl-tRNA Synthetase, Domain 1"/>
    <property type="match status" value="1"/>
</dbReference>
<dbReference type="EMBL" id="PGXC01000005">
    <property type="protein sequence ID" value="PKK90590.1"/>
    <property type="molecule type" value="Genomic_DNA"/>
</dbReference>
<evidence type="ECO:0000313" key="15">
    <source>
        <dbReference type="EMBL" id="PKK90590.1"/>
    </source>
</evidence>
<keyword evidence="3 9" id="KW-0436">Ligase</keyword>
<dbReference type="InterPro" id="IPR009080">
    <property type="entry name" value="tRNAsynth_Ia_anticodon-bd"/>
</dbReference>
<dbReference type="InterPro" id="IPR002300">
    <property type="entry name" value="aa-tRNA-synth_Ia"/>
</dbReference>
<dbReference type="InterPro" id="IPR002302">
    <property type="entry name" value="Leu-tRNA-ligase"/>
</dbReference>
<feature type="domain" description="Leucyl-tRNA synthetase editing" evidence="14">
    <location>
        <begin position="220"/>
        <end position="404"/>
    </location>
</feature>
<feature type="domain" description="Aminoacyl-tRNA synthetase class Ia" evidence="11">
    <location>
        <begin position="420"/>
        <end position="626"/>
    </location>
</feature>
<dbReference type="InterPro" id="IPR009008">
    <property type="entry name" value="Val/Leu/Ile-tRNA-synth_edit"/>
</dbReference>
<dbReference type="SUPFAM" id="SSF47323">
    <property type="entry name" value="Anticodon-binding domain of a subclass of class I aminoacyl-tRNA synthetases"/>
    <property type="match status" value="1"/>
</dbReference>
<organism evidence="15 16">
    <name type="scientific">Candidatus Wallbacteria bacterium HGW-Wallbacteria-1</name>
    <dbReference type="NCBI Taxonomy" id="2013854"/>
    <lineage>
        <taxon>Bacteria</taxon>
        <taxon>Candidatus Walliibacteriota</taxon>
    </lineage>
</organism>
<dbReference type="FunFam" id="1.10.730.10:FF:000011">
    <property type="entry name" value="Leucine--tRNA ligase chloroplastic/mitochondrial"/>
    <property type="match status" value="1"/>
</dbReference>
<evidence type="ECO:0000256" key="4">
    <source>
        <dbReference type="ARBA" id="ARBA00022741"/>
    </source>
</evidence>
<feature type="binding site" evidence="9">
    <location>
        <position position="590"/>
    </location>
    <ligand>
        <name>ATP</name>
        <dbReference type="ChEBI" id="CHEBI:30616"/>
    </ligand>
</feature>
<keyword evidence="5 9" id="KW-0067">ATP-binding</keyword>
<evidence type="ECO:0000259" key="11">
    <source>
        <dbReference type="Pfam" id="PF00133"/>
    </source>
</evidence>
<comment type="caution">
    <text evidence="15">The sequence shown here is derived from an EMBL/GenBank/DDBJ whole genome shotgun (WGS) entry which is preliminary data.</text>
</comment>
<evidence type="ECO:0000256" key="5">
    <source>
        <dbReference type="ARBA" id="ARBA00022840"/>
    </source>
</evidence>
<evidence type="ECO:0000259" key="13">
    <source>
        <dbReference type="Pfam" id="PF09334"/>
    </source>
</evidence>
<dbReference type="Gene3D" id="3.10.20.590">
    <property type="match status" value="1"/>
</dbReference>
<dbReference type="GO" id="GO:0005524">
    <property type="term" value="F:ATP binding"/>
    <property type="evidence" value="ECO:0007669"/>
    <property type="project" value="UniProtKB-UniRule"/>
</dbReference>
<sequence length="824" mass="93750">MRSYNPHEIEPKWQEEWLNSGRFHMELSAPGQKYYCLMMFPYPSGDLHVGHGRNYIIGDAVARYHLMRGYNVLAPMGWDALGLPAENAAIKNNTHPGDWTVRNIAKMKDQFKKWGIVYDWEREVASCHPGYYKWTQWLFLQLFKKGLAYKKKAGVNWCPSCATVLANEQVKDNCCERCDTEVIQKDLEQWFFKITDYADRLDSDLEKLDQWPEKVKTMQKNWIGKSHGAEVDFPVVGSDRVLKVFTTRPDTLYGATFMAIAPESPICEELIADNPDRDAIEAERARLRGQDRFMRSSVDFSKEGVFTGKYCRNPLTMEEIPIYIANYILMDYGTGAIMAVPAHDQRDFEFARKYDLPVRIVIAPEGTDLNPDSMESAFEAEGIMVNSGSFDGLPSAEALEKIKGFLRDNSLGGPVVQFKLRDWLISRQRYWGAPIPIVYCEKCGVVPIPEEQLPVELPYDVEFTGKGKSPLAEHEAFMNTSCPKCGCGARRESDTMDTFVDSSWYFLRYLSPRDAEKPFTRETVDKWLPVDQYIGGVEHAILHLLYSRFITKVIRDCGYISFDEPFKALFTQGMICKKSDITDKLEKMSKSKGNVVAPDLLIEKYGADTQRLYTLFIGPPEKDAEWNDRATEGSYRFINRVWKMVHAHIDGDYTYSADSSDESAAVLRKAHQTIRRVTANMESDFHFNTAISAVMELVNEMTRALDAGVVEKKTADFCIESLVVMLCPFVPHLSEELWEAMGNSESVMDAGWPVFDEQLCIEETVTVVVQVRGKVRGKVDVARGTEQDAVLELALSDENVSRHISGAEIRKVIFVPDKLLNLVV</sequence>
<evidence type="ECO:0000259" key="14">
    <source>
        <dbReference type="Pfam" id="PF13603"/>
    </source>
</evidence>
<evidence type="ECO:0000256" key="1">
    <source>
        <dbReference type="ARBA" id="ARBA00005594"/>
    </source>
</evidence>
<comment type="similarity">
    <text evidence="1 9 10">Belongs to the class-I aminoacyl-tRNA synthetase family.</text>
</comment>
<evidence type="ECO:0000256" key="10">
    <source>
        <dbReference type="RuleBase" id="RU363035"/>
    </source>
</evidence>
<evidence type="ECO:0000313" key="16">
    <source>
        <dbReference type="Proteomes" id="UP000233256"/>
    </source>
</evidence>
<keyword evidence="6 9" id="KW-0648">Protein biosynthesis</keyword>
<dbReference type="EC" id="6.1.1.4" evidence="9"/>
<keyword evidence="7 9" id="KW-0030">Aminoacyl-tRNA synthetase</keyword>
<dbReference type="InterPro" id="IPR001412">
    <property type="entry name" value="aa-tRNA-synth_I_CS"/>
</dbReference>